<reference evidence="2 3" key="1">
    <citation type="submission" date="2024-07" db="EMBL/GenBank/DDBJ databases">
        <title>Section-level genome sequencing and comparative genomics of Aspergillus sections Usti and Cavernicolus.</title>
        <authorList>
            <consortium name="Lawrence Berkeley National Laboratory"/>
            <person name="Nybo J.L."/>
            <person name="Vesth T.C."/>
            <person name="Theobald S."/>
            <person name="Frisvad J.C."/>
            <person name="Larsen T.O."/>
            <person name="Kjaerboelling I."/>
            <person name="Rothschild-Mancinelli K."/>
            <person name="Lyhne E.K."/>
            <person name="Kogle M.E."/>
            <person name="Barry K."/>
            <person name="Clum A."/>
            <person name="Na H."/>
            <person name="Ledsgaard L."/>
            <person name="Lin J."/>
            <person name="Lipzen A."/>
            <person name="Kuo A."/>
            <person name="Riley R."/>
            <person name="Mondo S."/>
            <person name="Labutti K."/>
            <person name="Haridas S."/>
            <person name="Pangalinan J."/>
            <person name="Salamov A.A."/>
            <person name="Simmons B.A."/>
            <person name="Magnuson J.K."/>
            <person name="Chen J."/>
            <person name="Drula E."/>
            <person name="Henrissat B."/>
            <person name="Wiebenga A."/>
            <person name="Lubbers R.J."/>
            <person name="Gomes A.C."/>
            <person name="Makela M.R."/>
            <person name="Stajich J."/>
            <person name="Grigoriev I.V."/>
            <person name="Mortensen U.H."/>
            <person name="De Vries R.P."/>
            <person name="Baker S.E."/>
            <person name="Andersen M.R."/>
        </authorList>
    </citation>
    <scope>NUCLEOTIDE SEQUENCE [LARGE SCALE GENOMIC DNA]</scope>
    <source>
        <strain evidence="2 3">CBS 588.65</strain>
    </source>
</reference>
<feature type="compositionally biased region" description="Polar residues" evidence="1">
    <location>
        <begin position="1"/>
        <end position="11"/>
    </location>
</feature>
<evidence type="ECO:0000313" key="3">
    <source>
        <dbReference type="Proteomes" id="UP001610334"/>
    </source>
</evidence>
<feature type="region of interest" description="Disordered" evidence="1">
    <location>
        <begin position="1"/>
        <end position="35"/>
    </location>
</feature>
<comment type="caution">
    <text evidence="2">The sequence shown here is derived from an EMBL/GenBank/DDBJ whole genome shotgun (WGS) entry which is preliminary data.</text>
</comment>
<keyword evidence="3" id="KW-1185">Reference proteome</keyword>
<protein>
    <submittedName>
        <fullName evidence="2">Uncharacterized protein</fullName>
    </submittedName>
</protein>
<dbReference type="Proteomes" id="UP001610334">
    <property type="component" value="Unassembled WGS sequence"/>
</dbReference>
<evidence type="ECO:0000256" key="1">
    <source>
        <dbReference type="SAM" id="MobiDB-lite"/>
    </source>
</evidence>
<sequence>MQSGNILSRPSKSFALGSPRFKSKSSFFSRSRAESKSRNSFLIVALVTLYLAKLKRSKSWRNLKKKNRNKRKRRRQGGLGWLLHQVERTLFNLS</sequence>
<feature type="compositionally biased region" description="Low complexity" evidence="1">
    <location>
        <begin position="18"/>
        <end position="30"/>
    </location>
</feature>
<accession>A0ABR4GRD9</accession>
<dbReference type="EMBL" id="JBFXLT010000317">
    <property type="protein sequence ID" value="KAL2801567.1"/>
    <property type="molecule type" value="Genomic_DNA"/>
</dbReference>
<evidence type="ECO:0000313" key="2">
    <source>
        <dbReference type="EMBL" id="KAL2801567.1"/>
    </source>
</evidence>
<name>A0ABR4GRD9_9EURO</name>
<proteinExistence type="predicted"/>
<organism evidence="2 3">
    <name type="scientific">Aspergillus granulosus</name>
    <dbReference type="NCBI Taxonomy" id="176169"/>
    <lineage>
        <taxon>Eukaryota</taxon>
        <taxon>Fungi</taxon>
        <taxon>Dikarya</taxon>
        <taxon>Ascomycota</taxon>
        <taxon>Pezizomycotina</taxon>
        <taxon>Eurotiomycetes</taxon>
        <taxon>Eurotiomycetidae</taxon>
        <taxon>Eurotiales</taxon>
        <taxon>Aspergillaceae</taxon>
        <taxon>Aspergillus</taxon>
        <taxon>Aspergillus subgen. Nidulantes</taxon>
    </lineage>
</organism>
<gene>
    <name evidence="2" type="ORF">BJX63DRAFT_417094</name>
</gene>